<evidence type="ECO:0000313" key="2">
    <source>
        <dbReference type="Proteomes" id="UP000285972"/>
    </source>
</evidence>
<dbReference type="KEGG" id="bgj:AWC36_05330"/>
<evidence type="ECO:0000313" key="1">
    <source>
        <dbReference type="EMBL" id="RLM17318.1"/>
    </source>
</evidence>
<organism evidence="1 2">
    <name type="scientific">Brenneria goodwinii</name>
    <dbReference type="NCBI Taxonomy" id="1109412"/>
    <lineage>
        <taxon>Bacteria</taxon>
        <taxon>Pseudomonadati</taxon>
        <taxon>Pseudomonadota</taxon>
        <taxon>Gammaproteobacteria</taxon>
        <taxon>Enterobacterales</taxon>
        <taxon>Pectobacteriaceae</taxon>
        <taxon>Brenneria</taxon>
    </lineage>
</organism>
<accession>A0AAE8EKM8</accession>
<comment type="caution">
    <text evidence="1">The sequence shown here is derived from an EMBL/GenBank/DDBJ whole genome shotgun (WGS) entry which is preliminary data.</text>
</comment>
<reference evidence="1 2" key="1">
    <citation type="submission" date="2016-09" db="EMBL/GenBank/DDBJ databases">
        <authorList>
            <person name="Doonan J."/>
            <person name="Pachebat J.A."/>
            <person name="Golyshin P.N."/>
            <person name="Denman S."/>
            <person name="Mcdonald J.E."/>
        </authorList>
    </citation>
    <scope>NUCLEOTIDE SEQUENCE [LARGE SCALE GENOMIC DNA]</scope>
    <source>
        <strain evidence="1 2">FRB141</strain>
    </source>
</reference>
<dbReference type="RefSeq" id="WP_048638504.1">
    <property type="nucleotide sequence ID" value="NZ_CGIG01000001.1"/>
</dbReference>
<protein>
    <submittedName>
        <fullName evidence="1">Uncharacterized protein</fullName>
    </submittedName>
</protein>
<dbReference type="Proteomes" id="UP000285972">
    <property type="component" value="Unassembled WGS sequence"/>
</dbReference>
<gene>
    <name evidence="1" type="ORF">BIY26_21035</name>
</gene>
<name>A0AAE8EKM8_9GAMM</name>
<dbReference type="GeneID" id="70906200"/>
<proteinExistence type="predicted"/>
<sequence>MSCESCADLCVKYVIRTPNDLRKAIRIAAQNVQDGTITEIKADPDWNQFSFEECAKTMCWGDIVAYQFVCNRCGQRFTLGAETYHGSGGSWEPDKGKHPIID</sequence>
<dbReference type="AlphaFoldDB" id="A0AAE8EKM8"/>
<dbReference type="EMBL" id="MJLX01000087">
    <property type="protein sequence ID" value="RLM17318.1"/>
    <property type="molecule type" value="Genomic_DNA"/>
</dbReference>